<sequence>MLSDRPVQLFEYEPHDRLLIIAGDGLLQLMQRDLDLLRIFNAGDVKARDNALFCGGWICLLYRLIGRRCMFGW</sequence>
<evidence type="ECO:0000313" key="2">
    <source>
        <dbReference type="Proteomes" id="UP001575105"/>
    </source>
</evidence>
<proteinExistence type="predicted"/>
<gene>
    <name evidence="1" type="ORF">ACERK3_01545</name>
</gene>
<evidence type="ECO:0000313" key="1">
    <source>
        <dbReference type="EMBL" id="MFA9476967.1"/>
    </source>
</evidence>
<dbReference type="RefSeq" id="WP_425343892.1">
    <property type="nucleotide sequence ID" value="NZ_JBGUBD010000001.1"/>
</dbReference>
<name>A0ABV4U291_9BACT</name>
<keyword evidence="2" id="KW-1185">Reference proteome</keyword>
<dbReference type="EMBL" id="JBGUBD010000001">
    <property type="protein sequence ID" value="MFA9476967.1"/>
    <property type="molecule type" value="Genomic_DNA"/>
</dbReference>
<dbReference type="Proteomes" id="UP001575105">
    <property type="component" value="Unassembled WGS sequence"/>
</dbReference>
<organism evidence="1 2">
    <name type="scientific">Natronomicrosphaera hydrolytica</name>
    <dbReference type="NCBI Taxonomy" id="3242702"/>
    <lineage>
        <taxon>Bacteria</taxon>
        <taxon>Pseudomonadati</taxon>
        <taxon>Planctomycetota</taxon>
        <taxon>Phycisphaerae</taxon>
        <taxon>Phycisphaerales</taxon>
        <taxon>Phycisphaeraceae</taxon>
        <taxon>Natronomicrosphaera</taxon>
    </lineage>
</organism>
<accession>A0ABV4U291</accession>
<reference evidence="1 2" key="1">
    <citation type="submission" date="2024-08" db="EMBL/GenBank/DDBJ databases">
        <title>Whole-genome sequencing of halo(alkali)philic microorganisms from hypersaline lakes.</title>
        <authorList>
            <person name="Sorokin D.Y."/>
            <person name="Merkel A.Y."/>
            <person name="Messina E."/>
            <person name="Yakimov M."/>
        </authorList>
    </citation>
    <scope>NUCLEOTIDE SEQUENCE [LARGE SCALE GENOMIC DNA]</scope>
    <source>
        <strain evidence="1 2">AB-hyl4</strain>
    </source>
</reference>
<comment type="caution">
    <text evidence="1">The sequence shown here is derived from an EMBL/GenBank/DDBJ whole genome shotgun (WGS) entry which is preliminary data.</text>
</comment>
<protein>
    <submittedName>
        <fullName evidence="1">Uncharacterized protein</fullName>
    </submittedName>
</protein>